<dbReference type="PANTHER" id="PTHR43859:SF4">
    <property type="entry name" value="BUTANOATE--COA LIGASE AAE1-RELATED"/>
    <property type="match status" value="1"/>
</dbReference>
<feature type="compositionally biased region" description="Polar residues" evidence="5">
    <location>
        <begin position="453"/>
        <end position="466"/>
    </location>
</feature>
<dbReference type="RefSeq" id="WP_167527854.1">
    <property type="nucleotide sequence ID" value="NZ_AP021874.1"/>
</dbReference>
<dbReference type="Proteomes" id="UP000427906">
    <property type="component" value="Chromosome"/>
</dbReference>
<dbReference type="GO" id="GO:0006631">
    <property type="term" value="P:fatty acid metabolic process"/>
    <property type="evidence" value="ECO:0007669"/>
    <property type="project" value="UniProtKB-KW"/>
</dbReference>
<evidence type="ECO:0000256" key="1">
    <source>
        <dbReference type="ARBA" id="ARBA00006432"/>
    </source>
</evidence>
<dbReference type="EMBL" id="AP021874">
    <property type="protein sequence ID" value="BBO69816.1"/>
    <property type="molecule type" value="Genomic_DNA"/>
</dbReference>
<gene>
    <name evidence="7" type="ORF">DSCA_37460</name>
</gene>
<organism evidence="7 8">
    <name type="scientific">Desulfosarcina alkanivorans</name>
    <dbReference type="NCBI Taxonomy" id="571177"/>
    <lineage>
        <taxon>Bacteria</taxon>
        <taxon>Pseudomonadati</taxon>
        <taxon>Thermodesulfobacteriota</taxon>
        <taxon>Desulfobacteria</taxon>
        <taxon>Desulfobacterales</taxon>
        <taxon>Desulfosarcinaceae</taxon>
        <taxon>Desulfosarcina</taxon>
    </lineage>
</organism>
<keyword evidence="2" id="KW-0436">Ligase</keyword>
<feature type="domain" description="AMP-dependent synthetase/ligase" evidence="6">
    <location>
        <begin position="38"/>
        <end position="248"/>
    </location>
</feature>
<sequence>MNRRSNQKEREIAPEIVKGFQSTSGDDFQLNTITFLKNAAQYYPEVEIVSRNFDGSPFRYTYHAAHQRVKKLANALKRLGIGPGDRVGVMEWNTHRFYELYVAVSGIGAVLVQFNPRIASVDRAYVINHSGVRFIFITELMIPLLEPVANTLGRVEGYGVITDSQPGQITTNLHPVHDYEQLLAKEMAEFDWPMIDETSAFSACYTSGTTGNPKGGYYSHRCIYLHAMTAAANFSVTMNDVMMQTVPMLEYIRSLPEKTDFTGLRMASGATEPSLALMKGFQELGGIEIIHAYGATETAPIVTANFLKPSLAGISQEEKWELKKKQGIPVAGLDFKVVDMKGKEVPHDGVTVGELLIRGPWITAAYHNDPRNAESFVDGYWKSGDAGTADRNGYLKISDRFKDLIKSGGEWISSIDLENAIMAHPEMTAKSFTPTAFSGAAIFSGSVRGTASPFTNGARTSSSGWLQHQRPGGGKLPFLPQQGPRGGGGGHAR</sequence>
<dbReference type="Gene3D" id="3.40.50.12780">
    <property type="entry name" value="N-terminal domain of ligase-like"/>
    <property type="match status" value="2"/>
</dbReference>
<accession>A0A5K7YKT2</accession>
<feature type="region of interest" description="Disordered" evidence="5">
    <location>
        <begin position="453"/>
        <end position="493"/>
    </location>
</feature>
<name>A0A5K7YKT2_9BACT</name>
<dbReference type="AlphaFoldDB" id="A0A5K7YKT2"/>
<evidence type="ECO:0000256" key="3">
    <source>
        <dbReference type="ARBA" id="ARBA00022832"/>
    </source>
</evidence>
<protein>
    <submittedName>
        <fullName evidence="7">AMP-dependent synthetase</fullName>
    </submittedName>
</protein>
<evidence type="ECO:0000313" key="8">
    <source>
        <dbReference type="Proteomes" id="UP000427906"/>
    </source>
</evidence>
<dbReference type="KEGG" id="dalk:DSCA_37460"/>
<evidence type="ECO:0000256" key="2">
    <source>
        <dbReference type="ARBA" id="ARBA00022598"/>
    </source>
</evidence>
<proteinExistence type="inferred from homology"/>
<dbReference type="GO" id="GO:0016874">
    <property type="term" value="F:ligase activity"/>
    <property type="evidence" value="ECO:0007669"/>
    <property type="project" value="UniProtKB-KW"/>
</dbReference>
<dbReference type="InterPro" id="IPR042099">
    <property type="entry name" value="ANL_N_sf"/>
</dbReference>
<keyword evidence="3" id="KW-0276">Fatty acid metabolism</keyword>
<keyword evidence="4" id="KW-0443">Lipid metabolism</keyword>
<evidence type="ECO:0000259" key="6">
    <source>
        <dbReference type="Pfam" id="PF00501"/>
    </source>
</evidence>
<dbReference type="Pfam" id="PF00501">
    <property type="entry name" value="AMP-binding"/>
    <property type="match status" value="2"/>
</dbReference>
<feature type="domain" description="AMP-dependent synthetase/ligase" evidence="6">
    <location>
        <begin position="257"/>
        <end position="366"/>
    </location>
</feature>
<evidence type="ECO:0000256" key="4">
    <source>
        <dbReference type="ARBA" id="ARBA00023098"/>
    </source>
</evidence>
<dbReference type="PANTHER" id="PTHR43859">
    <property type="entry name" value="ACYL-ACTIVATING ENZYME"/>
    <property type="match status" value="1"/>
</dbReference>
<dbReference type="SUPFAM" id="SSF56801">
    <property type="entry name" value="Acetyl-CoA synthetase-like"/>
    <property type="match status" value="1"/>
</dbReference>
<feature type="compositionally biased region" description="Gly residues" evidence="5">
    <location>
        <begin position="484"/>
        <end position="493"/>
    </location>
</feature>
<comment type="similarity">
    <text evidence="1">Belongs to the ATP-dependent AMP-binding enzyme family.</text>
</comment>
<keyword evidence="8" id="KW-1185">Reference proteome</keyword>
<reference evidence="7 8" key="1">
    <citation type="submission" date="2019-11" db="EMBL/GenBank/DDBJ databases">
        <title>Comparative genomics of hydrocarbon-degrading Desulfosarcina strains.</title>
        <authorList>
            <person name="Watanabe M."/>
            <person name="Kojima H."/>
            <person name="Fukui M."/>
        </authorList>
    </citation>
    <scope>NUCLEOTIDE SEQUENCE [LARGE SCALE GENOMIC DNA]</scope>
    <source>
        <strain evidence="7 8">PL12</strain>
    </source>
</reference>
<evidence type="ECO:0000313" key="7">
    <source>
        <dbReference type="EMBL" id="BBO69816.1"/>
    </source>
</evidence>
<dbReference type="InterPro" id="IPR000873">
    <property type="entry name" value="AMP-dep_synth/lig_dom"/>
</dbReference>
<evidence type="ECO:0000256" key="5">
    <source>
        <dbReference type="SAM" id="MobiDB-lite"/>
    </source>
</evidence>